<organism evidence="2 3">
    <name type="scientific">Dethiobacter alkaliphilus AHT 1</name>
    <dbReference type="NCBI Taxonomy" id="555088"/>
    <lineage>
        <taxon>Bacteria</taxon>
        <taxon>Bacillati</taxon>
        <taxon>Bacillota</taxon>
        <taxon>Dethiobacteria</taxon>
        <taxon>Dethiobacterales</taxon>
        <taxon>Dethiobacteraceae</taxon>
        <taxon>Dethiobacter</taxon>
    </lineage>
</organism>
<dbReference type="InterPro" id="IPR036380">
    <property type="entry name" value="Isochorismatase-like_sf"/>
</dbReference>
<accession>C0GCG1</accession>
<feature type="domain" description="Isochorismatase-like" evidence="1">
    <location>
        <begin position="21"/>
        <end position="186"/>
    </location>
</feature>
<dbReference type="AlphaFoldDB" id="C0GCG1"/>
<keyword evidence="3" id="KW-1185">Reference proteome</keyword>
<sequence length="193" mass="22239">MGAPEYGRSLLNYLKYRDDFMLFIIDMQNDFVDPKRGSMAVKGAEMLIPGILERIKIYEEKGDLIFYTLNIHDMVPEDMRSKEEIKWGQAIYPLLKENLKKHHALEKKYHAISPLEFEAFRQKCADKTQYIKEIELVGVETNVCVLANAVVIKNMFPTSDVIINSSLCLSSDPDLHKKALDIMAGMKMKVRSY</sequence>
<gene>
    <name evidence="2" type="ORF">DealDRAFT_0170</name>
</gene>
<evidence type="ECO:0000259" key="1">
    <source>
        <dbReference type="Pfam" id="PF00857"/>
    </source>
</evidence>
<dbReference type="SUPFAM" id="SSF52499">
    <property type="entry name" value="Isochorismatase-like hydrolases"/>
    <property type="match status" value="1"/>
</dbReference>
<dbReference type="STRING" id="555088.DealDRAFT_0170"/>
<dbReference type="Proteomes" id="UP000006443">
    <property type="component" value="Unassembled WGS sequence"/>
</dbReference>
<comment type="caution">
    <text evidence="2">The sequence shown here is derived from an EMBL/GenBank/DDBJ whole genome shotgun (WGS) entry which is preliminary data.</text>
</comment>
<evidence type="ECO:0000313" key="2">
    <source>
        <dbReference type="EMBL" id="EEG78896.1"/>
    </source>
</evidence>
<reference evidence="2 3" key="1">
    <citation type="submission" date="2009-02" db="EMBL/GenBank/DDBJ databases">
        <title>Sequencing of the draft genome and assembly of Dethiobacter alkaliphilus AHT 1.</title>
        <authorList>
            <consortium name="US DOE Joint Genome Institute (JGI-PGF)"/>
            <person name="Lucas S."/>
            <person name="Copeland A."/>
            <person name="Lapidus A."/>
            <person name="Glavina del Rio T."/>
            <person name="Dalin E."/>
            <person name="Tice H."/>
            <person name="Bruce D."/>
            <person name="Goodwin L."/>
            <person name="Pitluck S."/>
            <person name="Larimer F."/>
            <person name="Land M.L."/>
            <person name="Hauser L."/>
            <person name="Muyzer G."/>
        </authorList>
    </citation>
    <scope>NUCLEOTIDE SEQUENCE [LARGE SCALE GENOMIC DNA]</scope>
    <source>
        <strain evidence="2 3">AHT 1</strain>
    </source>
</reference>
<proteinExistence type="predicted"/>
<name>C0GCG1_DETAL</name>
<dbReference type="CDD" id="cd00431">
    <property type="entry name" value="cysteine_hydrolases"/>
    <property type="match status" value="1"/>
</dbReference>
<dbReference type="Gene3D" id="3.40.50.850">
    <property type="entry name" value="Isochorismatase-like"/>
    <property type="match status" value="1"/>
</dbReference>
<evidence type="ECO:0000313" key="3">
    <source>
        <dbReference type="Proteomes" id="UP000006443"/>
    </source>
</evidence>
<dbReference type="eggNOG" id="COG1335">
    <property type="taxonomic scope" value="Bacteria"/>
</dbReference>
<dbReference type="EMBL" id="ACJM01000001">
    <property type="protein sequence ID" value="EEG78896.1"/>
    <property type="molecule type" value="Genomic_DNA"/>
</dbReference>
<dbReference type="InterPro" id="IPR000868">
    <property type="entry name" value="Isochorismatase-like_dom"/>
</dbReference>
<protein>
    <submittedName>
        <fullName evidence="2">Amidase</fullName>
    </submittedName>
</protein>
<dbReference type="Pfam" id="PF00857">
    <property type="entry name" value="Isochorismatase"/>
    <property type="match status" value="1"/>
</dbReference>